<keyword evidence="1" id="KW-0732">Signal</keyword>
<evidence type="ECO:0000256" key="1">
    <source>
        <dbReference type="SAM" id="SignalP"/>
    </source>
</evidence>
<accession>A0A7R9DUT7</accession>
<feature type="signal peptide" evidence="1">
    <location>
        <begin position="1"/>
        <end position="19"/>
    </location>
</feature>
<organism evidence="2">
    <name type="scientific">Timema poppense</name>
    <name type="common">Walking stick</name>
    <dbReference type="NCBI Taxonomy" id="170557"/>
    <lineage>
        <taxon>Eukaryota</taxon>
        <taxon>Metazoa</taxon>
        <taxon>Ecdysozoa</taxon>
        <taxon>Arthropoda</taxon>
        <taxon>Hexapoda</taxon>
        <taxon>Insecta</taxon>
        <taxon>Pterygota</taxon>
        <taxon>Neoptera</taxon>
        <taxon>Polyneoptera</taxon>
        <taxon>Phasmatodea</taxon>
        <taxon>Timematodea</taxon>
        <taxon>Timematoidea</taxon>
        <taxon>Timematidae</taxon>
        <taxon>Timema</taxon>
    </lineage>
</organism>
<name>A0A7R9DUT7_TIMPO</name>
<proteinExistence type="predicted"/>
<sequence>MNVILITVLVSTMTTLSSASSSAQIDNYIRIKNNYLMPLAKAASEAYNTSFDDVFKDTANLRIYRTVVRRGETADIPDFSKTRRACGYTGQ</sequence>
<dbReference type="EMBL" id="OD046501">
    <property type="protein sequence ID" value="CAD7421254.1"/>
    <property type="molecule type" value="Genomic_DNA"/>
</dbReference>
<dbReference type="AlphaFoldDB" id="A0A7R9DUT7"/>
<gene>
    <name evidence="2" type="ORF">TPSB3V08_LOCUS14669</name>
</gene>
<evidence type="ECO:0000313" key="2">
    <source>
        <dbReference type="EMBL" id="CAD7421254.1"/>
    </source>
</evidence>
<protein>
    <submittedName>
        <fullName evidence="2">Uncharacterized protein</fullName>
    </submittedName>
</protein>
<feature type="chain" id="PRO_5030873520" evidence="1">
    <location>
        <begin position="20"/>
        <end position="91"/>
    </location>
</feature>
<reference evidence="2" key="1">
    <citation type="submission" date="2020-11" db="EMBL/GenBank/DDBJ databases">
        <authorList>
            <person name="Tran Van P."/>
        </authorList>
    </citation>
    <scope>NUCLEOTIDE SEQUENCE</scope>
</reference>